<dbReference type="RefSeq" id="WP_142713307.1">
    <property type="nucleotide sequence ID" value="NZ_FXTH01000003.1"/>
</dbReference>
<dbReference type="PANTHER" id="PTHR42830:SF2">
    <property type="entry name" value="OSMC_OHR FAMILY PROTEIN"/>
    <property type="match status" value="1"/>
</dbReference>
<evidence type="ECO:0000313" key="1">
    <source>
        <dbReference type="EMBL" id="SMO45733.1"/>
    </source>
</evidence>
<dbReference type="Pfam" id="PF02566">
    <property type="entry name" value="OsmC"/>
    <property type="match status" value="1"/>
</dbReference>
<dbReference type="InterPro" id="IPR052707">
    <property type="entry name" value="OsmC_Ohr_Peroxiredoxin"/>
</dbReference>
<sequence>MDHYRATIAWVRNGAAFTDHRYSRSHHWYFDGGVKVPASASPEVVPVPLSNAAAVDPEEAFVASLSSCHMLWFLSIAASHGFVVEDYRDTAEGVLDEDESGRTAITEVTLRPEVSYLNSAAPEAREDTELHEKAHDNCFIAHSVRTVVHVEPTIIKVDAEP</sequence>
<dbReference type="EMBL" id="FXTH01000003">
    <property type="protein sequence ID" value="SMO45733.1"/>
    <property type="molecule type" value="Genomic_DNA"/>
</dbReference>
<dbReference type="InterPro" id="IPR015946">
    <property type="entry name" value="KH_dom-like_a/b"/>
</dbReference>
<organism evidence="1 2">
    <name type="scientific">Fodinibius sediminis</name>
    <dbReference type="NCBI Taxonomy" id="1214077"/>
    <lineage>
        <taxon>Bacteria</taxon>
        <taxon>Pseudomonadati</taxon>
        <taxon>Balneolota</taxon>
        <taxon>Balneolia</taxon>
        <taxon>Balneolales</taxon>
        <taxon>Balneolaceae</taxon>
        <taxon>Fodinibius</taxon>
    </lineage>
</organism>
<dbReference type="InterPro" id="IPR036102">
    <property type="entry name" value="OsmC/Ohrsf"/>
</dbReference>
<dbReference type="SUPFAM" id="SSF82784">
    <property type="entry name" value="OsmC-like"/>
    <property type="match status" value="1"/>
</dbReference>
<evidence type="ECO:0000313" key="2">
    <source>
        <dbReference type="Proteomes" id="UP000317593"/>
    </source>
</evidence>
<accession>A0A521BF74</accession>
<protein>
    <submittedName>
        <fullName evidence="1">Organic hydroperoxide reductase OsmC/OhrA</fullName>
    </submittedName>
</protein>
<name>A0A521BF74_9BACT</name>
<dbReference type="Proteomes" id="UP000317593">
    <property type="component" value="Unassembled WGS sequence"/>
</dbReference>
<keyword evidence="2" id="KW-1185">Reference proteome</keyword>
<gene>
    <name evidence="1" type="ORF">SAMN06265218_10372</name>
</gene>
<dbReference type="Gene3D" id="3.30.300.20">
    <property type="match status" value="1"/>
</dbReference>
<proteinExistence type="predicted"/>
<dbReference type="AlphaFoldDB" id="A0A521BF74"/>
<dbReference type="OrthoDB" id="9795405at2"/>
<dbReference type="PANTHER" id="PTHR42830">
    <property type="entry name" value="OSMOTICALLY INDUCIBLE FAMILY PROTEIN"/>
    <property type="match status" value="1"/>
</dbReference>
<dbReference type="InterPro" id="IPR003718">
    <property type="entry name" value="OsmC/Ohr_fam"/>
</dbReference>
<reference evidence="1 2" key="1">
    <citation type="submission" date="2017-05" db="EMBL/GenBank/DDBJ databases">
        <authorList>
            <person name="Varghese N."/>
            <person name="Submissions S."/>
        </authorList>
    </citation>
    <scope>NUCLEOTIDE SEQUENCE [LARGE SCALE GENOMIC DNA]</scope>
    <source>
        <strain evidence="1 2">DSM 21194</strain>
    </source>
</reference>